<organism evidence="1 2">
    <name type="scientific">Sphingobacterium haloxyli</name>
    <dbReference type="NCBI Taxonomy" id="2100533"/>
    <lineage>
        <taxon>Bacteria</taxon>
        <taxon>Pseudomonadati</taxon>
        <taxon>Bacteroidota</taxon>
        <taxon>Sphingobacteriia</taxon>
        <taxon>Sphingobacteriales</taxon>
        <taxon>Sphingobacteriaceae</taxon>
        <taxon>Sphingobacterium</taxon>
    </lineage>
</organism>
<sequence>MPLAISIISLLPNEGAFAQSSHLTIEDSRDLITHPSDYSKVIRPAFKRNTSLGLPADASYSTLVGFKGWAGDTGGPAHELAFMQTKGIRYRTGTNAAGWSAWRRVLAENVQGNVGIGTDTPRERLSVNGNIRAKEIKVEANNWPDYVFQENYHLRPLAEVKDYIKVNGHLPEIPSAKEVEEQGLSLGEMNELLLKKVEELTLYLIERDERIENIEKELTEIKKNLR</sequence>
<protein>
    <submittedName>
        <fullName evidence="1">Uncharacterized protein</fullName>
    </submittedName>
</protein>
<reference evidence="1 2" key="1">
    <citation type="submission" date="2018-02" db="EMBL/GenBank/DDBJ databases">
        <title>The draft genome of Sphingobacterium sp. 5JN-11.</title>
        <authorList>
            <person name="Liu L."/>
            <person name="Li L."/>
            <person name="Liang L."/>
            <person name="Zhang X."/>
            <person name="Wang T."/>
        </authorList>
    </citation>
    <scope>NUCLEOTIDE SEQUENCE [LARGE SCALE GENOMIC DNA]</scope>
    <source>
        <strain evidence="1 2">5JN-11</strain>
    </source>
</reference>
<dbReference type="EMBL" id="PVBQ01000024">
    <property type="protein sequence ID" value="PRD44988.1"/>
    <property type="molecule type" value="Genomic_DNA"/>
</dbReference>
<accession>A0A2S9IWV1</accession>
<gene>
    <name evidence="1" type="ORF">C5745_18900</name>
</gene>
<dbReference type="AlphaFoldDB" id="A0A2S9IWV1"/>
<comment type="caution">
    <text evidence="1">The sequence shown here is derived from an EMBL/GenBank/DDBJ whole genome shotgun (WGS) entry which is preliminary data.</text>
</comment>
<dbReference type="OrthoDB" id="657976at2"/>
<keyword evidence="2" id="KW-1185">Reference proteome</keyword>
<proteinExistence type="predicted"/>
<evidence type="ECO:0000313" key="1">
    <source>
        <dbReference type="EMBL" id="PRD44988.1"/>
    </source>
</evidence>
<dbReference type="Proteomes" id="UP000239711">
    <property type="component" value="Unassembled WGS sequence"/>
</dbReference>
<name>A0A2S9IWV1_9SPHI</name>
<evidence type="ECO:0000313" key="2">
    <source>
        <dbReference type="Proteomes" id="UP000239711"/>
    </source>
</evidence>